<name>A0A941FGY6_9BACI</name>
<evidence type="ECO:0000313" key="2">
    <source>
        <dbReference type="EMBL" id="MBR8644075.1"/>
    </source>
</evidence>
<evidence type="ECO:0000313" key="3">
    <source>
        <dbReference type="Proteomes" id="UP000680045"/>
    </source>
</evidence>
<gene>
    <name evidence="2" type="ORF">KEH51_03360</name>
</gene>
<evidence type="ECO:0000256" key="1">
    <source>
        <dbReference type="SAM" id="MobiDB-lite"/>
    </source>
</evidence>
<organism evidence="2 3">
    <name type="scientific">Peribacillus frigoritolerans</name>
    <dbReference type="NCBI Taxonomy" id="450367"/>
    <lineage>
        <taxon>Bacteria</taxon>
        <taxon>Bacillati</taxon>
        <taxon>Bacillota</taxon>
        <taxon>Bacilli</taxon>
        <taxon>Bacillales</taxon>
        <taxon>Bacillaceae</taxon>
        <taxon>Peribacillus</taxon>
    </lineage>
</organism>
<reference evidence="2" key="1">
    <citation type="submission" date="2021-04" db="EMBL/GenBank/DDBJ databases">
        <title>Whole genome sequencing of Enterococci isolates from hospitalized patients.</title>
        <authorList>
            <person name="Ogoti B.M."/>
            <person name="Onyambu F.G."/>
        </authorList>
    </citation>
    <scope>NUCLEOTIDE SEQUENCE</scope>
    <source>
        <strain evidence="2">242</strain>
    </source>
</reference>
<sequence length="58" mass="6203">MERWVRDSCGKSVSKGDPAGAKSAEDGPRGKRVPGVEINVQIVQTLNEVPAALEIRSL</sequence>
<comment type="caution">
    <text evidence="2">The sequence shown here is derived from an EMBL/GenBank/DDBJ whole genome shotgun (WGS) entry which is preliminary data.</text>
</comment>
<proteinExistence type="predicted"/>
<accession>A0A941FGY6</accession>
<dbReference type="AlphaFoldDB" id="A0A941FGY6"/>
<protein>
    <submittedName>
        <fullName evidence="2">Uncharacterized protein</fullName>
    </submittedName>
</protein>
<dbReference type="Proteomes" id="UP000680045">
    <property type="component" value="Unassembled WGS sequence"/>
</dbReference>
<dbReference type="EMBL" id="JAGTPW010000004">
    <property type="protein sequence ID" value="MBR8644075.1"/>
    <property type="molecule type" value="Genomic_DNA"/>
</dbReference>
<feature type="region of interest" description="Disordered" evidence="1">
    <location>
        <begin position="1"/>
        <end position="32"/>
    </location>
</feature>